<dbReference type="Gene3D" id="2.20.25.240">
    <property type="match status" value="1"/>
</dbReference>
<proteinExistence type="predicted"/>
<feature type="non-terminal residue" evidence="1">
    <location>
        <position position="1"/>
    </location>
</feature>
<gene>
    <name evidence="1" type="ORF">OXX778_LOCUS19959</name>
</gene>
<evidence type="ECO:0000313" key="2">
    <source>
        <dbReference type="Proteomes" id="UP000663879"/>
    </source>
</evidence>
<organism evidence="1 2">
    <name type="scientific">Brachionus calyciflorus</name>
    <dbReference type="NCBI Taxonomy" id="104777"/>
    <lineage>
        <taxon>Eukaryota</taxon>
        <taxon>Metazoa</taxon>
        <taxon>Spiralia</taxon>
        <taxon>Gnathifera</taxon>
        <taxon>Rotifera</taxon>
        <taxon>Eurotatoria</taxon>
        <taxon>Monogononta</taxon>
        <taxon>Pseudotrocha</taxon>
        <taxon>Ploima</taxon>
        <taxon>Brachionidae</taxon>
        <taxon>Brachionus</taxon>
    </lineage>
</organism>
<protein>
    <recommendedName>
        <fullName evidence="3">FLYWCH-type domain-containing protein</fullName>
    </recommendedName>
</protein>
<dbReference type="EMBL" id="CAJNOC010006346">
    <property type="protein sequence ID" value="CAF1075866.1"/>
    <property type="molecule type" value="Genomic_DNA"/>
</dbReference>
<dbReference type="AlphaFoldDB" id="A0A814M8L5"/>
<comment type="caution">
    <text evidence="1">The sequence shown here is derived from an EMBL/GenBank/DDBJ whole genome shotgun (WGS) entry which is preliminary data.</text>
</comment>
<reference evidence="1" key="1">
    <citation type="submission" date="2021-02" db="EMBL/GenBank/DDBJ databases">
        <authorList>
            <person name="Nowell W R."/>
        </authorList>
    </citation>
    <scope>NUCLEOTIDE SEQUENCE</scope>
    <source>
        <strain evidence="1">Ploen Becks lab</strain>
    </source>
</reference>
<sequence>GDRHSSPQWRYATDGYYNRINGKQTKEGKFNWRCVEANCTASCSTYSNNVAENVILTSIKDTHFHGTSQKIGLKAV</sequence>
<name>A0A814M8L5_9BILA</name>
<keyword evidence="2" id="KW-1185">Reference proteome</keyword>
<evidence type="ECO:0008006" key="3">
    <source>
        <dbReference type="Google" id="ProtNLM"/>
    </source>
</evidence>
<accession>A0A814M8L5</accession>
<evidence type="ECO:0000313" key="1">
    <source>
        <dbReference type="EMBL" id="CAF1075866.1"/>
    </source>
</evidence>
<dbReference type="Proteomes" id="UP000663879">
    <property type="component" value="Unassembled WGS sequence"/>
</dbReference>